<dbReference type="RefSeq" id="WP_004025005.1">
    <property type="nucleotide sequence ID" value="NZ_AGFP01000029.1"/>
</dbReference>
<dbReference type="GeneID" id="96866840"/>
<evidence type="ECO:0000313" key="10">
    <source>
        <dbReference type="EMBL" id="QHG89561.1"/>
    </source>
</evidence>
<dbReference type="EMBL" id="CP033512">
    <property type="protein sequence ID" value="QHG89561.1"/>
    <property type="molecule type" value="Genomic_DNA"/>
</dbReference>
<comment type="similarity">
    <text evidence="2 8">Belongs to the PHP hydrolase family. HisK subfamily.</text>
</comment>
<evidence type="ECO:0000256" key="7">
    <source>
        <dbReference type="ARBA" id="ARBA00049158"/>
    </source>
</evidence>
<accession>A0A6P1LGN5</accession>
<reference evidence="11" key="1">
    <citation type="submission" date="2018-11" db="EMBL/GenBank/DDBJ databases">
        <title>The first complete genome sequence of Mycoplasma iowae strain 695.</title>
        <authorList>
            <person name="Ghanem M."/>
            <person name="El-Gazzar M."/>
        </authorList>
    </citation>
    <scope>NUCLEOTIDE SEQUENCE [LARGE SCALE GENOMIC DNA]</scope>
    <source>
        <strain evidence="11">695</strain>
    </source>
</reference>
<gene>
    <name evidence="10" type="ORF">EER00_01435</name>
</gene>
<dbReference type="InterPro" id="IPR010140">
    <property type="entry name" value="Histidinol_P_phosphatase_HisJ"/>
</dbReference>
<evidence type="ECO:0000256" key="2">
    <source>
        <dbReference type="ARBA" id="ARBA00009152"/>
    </source>
</evidence>
<dbReference type="OrthoDB" id="9775255at2"/>
<evidence type="ECO:0000259" key="9">
    <source>
        <dbReference type="Pfam" id="PF02811"/>
    </source>
</evidence>
<dbReference type="UniPathway" id="UPA00031">
    <property type="reaction ID" value="UER00013"/>
</dbReference>
<comment type="catalytic activity">
    <reaction evidence="7 8">
        <text>L-histidinol phosphate + H2O = L-histidinol + phosphate</text>
        <dbReference type="Rhea" id="RHEA:14465"/>
        <dbReference type="ChEBI" id="CHEBI:15377"/>
        <dbReference type="ChEBI" id="CHEBI:43474"/>
        <dbReference type="ChEBI" id="CHEBI:57699"/>
        <dbReference type="ChEBI" id="CHEBI:57980"/>
        <dbReference type="EC" id="3.1.3.15"/>
    </reaction>
</comment>
<dbReference type="PANTHER" id="PTHR21039:SF0">
    <property type="entry name" value="HISTIDINOL-PHOSPHATASE"/>
    <property type="match status" value="1"/>
</dbReference>
<evidence type="ECO:0000313" key="11">
    <source>
        <dbReference type="Proteomes" id="UP000464283"/>
    </source>
</evidence>
<evidence type="ECO:0000256" key="1">
    <source>
        <dbReference type="ARBA" id="ARBA00004970"/>
    </source>
</evidence>
<dbReference type="KEGG" id="miw:EER00_01435"/>
<keyword evidence="6 8" id="KW-0368">Histidine biosynthesis</keyword>
<name>A0A6P1LGN5_MALIO</name>
<dbReference type="SUPFAM" id="SSF89550">
    <property type="entry name" value="PHP domain-like"/>
    <property type="match status" value="1"/>
</dbReference>
<evidence type="ECO:0000256" key="4">
    <source>
        <dbReference type="ARBA" id="ARBA00022605"/>
    </source>
</evidence>
<dbReference type="Proteomes" id="UP000464283">
    <property type="component" value="Chromosome"/>
</dbReference>
<evidence type="ECO:0000256" key="3">
    <source>
        <dbReference type="ARBA" id="ARBA00013085"/>
    </source>
</evidence>
<dbReference type="PANTHER" id="PTHR21039">
    <property type="entry name" value="HISTIDINOL PHOSPHATASE-RELATED"/>
    <property type="match status" value="1"/>
</dbReference>
<dbReference type="GO" id="GO:0005737">
    <property type="term" value="C:cytoplasm"/>
    <property type="evidence" value="ECO:0007669"/>
    <property type="project" value="TreeGrafter"/>
</dbReference>
<dbReference type="InterPro" id="IPR016195">
    <property type="entry name" value="Pol/histidinol_Pase-like"/>
</dbReference>
<evidence type="ECO:0000256" key="6">
    <source>
        <dbReference type="ARBA" id="ARBA00023102"/>
    </source>
</evidence>
<feature type="domain" description="PHP" evidence="9">
    <location>
        <begin position="11"/>
        <end position="195"/>
    </location>
</feature>
<dbReference type="GO" id="GO:0000105">
    <property type="term" value="P:L-histidine biosynthetic process"/>
    <property type="evidence" value="ECO:0007669"/>
    <property type="project" value="UniProtKB-UniRule"/>
</dbReference>
<dbReference type="GO" id="GO:0004401">
    <property type="term" value="F:histidinol-phosphatase activity"/>
    <property type="evidence" value="ECO:0007669"/>
    <property type="project" value="UniProtKB-UniRule"/>
</dbReference>
<evidence type="ECO:0000256" key="5">
    <source>
        <dbReference type="ARBA" id="ARBA00022801"/>
    </source>
</evidence>
<comment type="pathway">
    <text evidence="1 8">Amino-acid biosynthesis; L-histidine biosynthesis; L-histidine from 5-phospho-alpha-D-ribose 1-diphosphate: step 8/9.</text>
</comment>
<sequence length="276" mass="33155">MDCILKIKSSVHGHTKYCNHSDIEPEWLVIKAKEMGFKEFTISEHIPYEKDSPYRPTMKVWNDVLYKKLVELQEKYNDDDFKLFISIESEYFKKDHQFYFDFFNKYNLDFAIFGNHHYGSNLEQQIEFTDVFKDCYEATKCYVKQAIDGFKSNLFIHLAHPDFMIRMYNFWDHRIEKLYKKLIKKAIKYNISLGFNVNGYYSKNKTNPPDEYYYPVKKFWDLVKNTKAKVRVECDIHHVKLLDASLINNCYDYAIELGLKNNLIDEINLPIKNKKI</sequence>
<keyword evidence="4 8" id="KW-0028">Amino-acid biosynthesis</keyword>
<dbReference type="Pfam" id="PF02811">
    <property type="entry name" value="PHP"/>
    <property type="match status" value="1"/>
</dbReference>
<protein>
    <recommendedName>
        <fullName evidence="3 8">Histidinol-phosphatase</fullName>
        <shortName evidence="8">HolPase</shortName>
        <ecNumber evidence="3 8">3.1.3.15</ecNumber>
    </recommendedName>
</protein>
<dbReference type="AlphaFoldDB" id="A0A6P1LGN5"/>
<evidence type="ECO:0000256" key="8">
    <source>
        <dbReference type="RuleBase" id="RU366003"/>
    </source>
</evidence>
<keyword evidence="5 8" id="KW-0378">Hydrolase</keyword>
<dbReference type="EC" id="3.1.3.15" evidence="3 8"/>
<dbReference type="Gene3D" id="3.20.20.140">
    <property type="entry name" value="Metal-dependent hydrolases"/>
    <property type="match status" value="1"/>
</dbReference>
<dbReference type="InterPro" id="IPR004013">
    <property type="entry name" value="PHP_dom"/>
</dbReference>
<proteinExistence type="inferred from homology"/>
<organism evidence="10 11">
    <name type="scientific">Malacoplasma iowae 695</name>
    <dbReference type="NCBI Taxonomy" id="1048830"/>
    <lineage>
        <taxon>Bacteria</taxon>
        <taxon>Bacillati</taxon>
        <taxon>Mycoplasmatota</taxon>
        <taxon>Mycoplasmoidales</taxon>
        <taxon>Mycoplasmoidaceae</taxon>
        <taxon>Malacoplasma</taxon>
    </lineage>
</organism>